<evidence type="ECO:0008006" key="4">
    <source>
        <dbReference type="Google" id="ProtNLM"/>
    </source>
</evidence>
<keyword evidence="1" id="KW-0472">Membrane</keyword>
<protein>
    <recommendedName>
        <fullName evidence="4">Prepilin-type cleavage/methylation protein</fullName>
    </recommendedName>
</protein>
<proteinExistence type="predicted"/>
<keyword evidence="3" id="KW-1185">Reference proteome</keyword>
<dbReference type="Proteomes" id="UP000018227">
    <property type="component" value="Unassembled WGS sequence"/>
</dbReference>
<dbReference type="AlphaFoldDB" id="V2XNQ8"/>
<evidence type="ECO:0000256" key="1">
    <source>
        <dbReference type="SAM" id="Phobius"/>
    </source>
</evidence>
<comment type="caution">
    <text evidence="2">The sequence shown here is derived from an EMBL/GenBank/DDBJ whole genome shotgun (WGS) entry which is preliminary data.</text>
</comment>
<gene>
    <name evidence="2" type="ORF">GCWU0000282_000976</name>
</gene>
<dbReference type="EMBL" id="ACIL03000007">
    <property type="protein sequence ID" value="ESL03809.1"/>
    <property type="molecule type" value="Genomic_DNA"/>
</dbReference>
<keyword evidence="1" id="KW-0812">Transmembrane</keyword>
<evidence type="ECO:0000313" key="3">
    <source>
        <dbReference type="Proteomes" id="UP000018227"/>
    </source>
</evidence>
<organism evidence="2 3">
    <name type="scientific">Catonella morbi ATCC 51271</name>
    <dbReference type="NCBI Taxonomy" id="592026"/>
    <lineage>
        <taxon>Bacteria</taxon>
        <taxon>Bacillati</taxon>
        <taxon>Bacillota</taxon>
        <taxon>Clostridia</taxon>
        <taxon>Lachnospirales</taxon>
        <taxon>Lachnospiraceae</taxon>
        <taxon>Catonella</taxon>
    </lineage>
</organism>
<sequence length="162" mass="17924">MNTFNMDTARKTGPYSGVILPVVELVIAIGLFTIISIFIVKFFTSANTMSRQADDLTKGLIKAESAIELSKALSPEETAKEIGGKLTEDKESRLIEVYYDKDWKLTDVSGNFKYMLAVTITDTPNANGILSDIRVLVHRKERNDDNTVIVDLEGAKYTKGGK</sequence>
<name>V2XNQ8_9FIRM</name>
<dbReference type="RefSeq" id="WP_023353858.1">
    <property type="nucleotide sequence ID" value="NZ_KI535367.1"/>
</dbReference>
<accession>V2XNQ8</accession>
<evidence type="ECO:0000313" key="2">
    <source>
        <dbReference type="EMBL" id="ESL03809.1"/>
    </source>
</evidence>
<keyword evidence="1" id="KW-1133">Transmembrane helix</keyword>
<reference evidence="2 3" key="1">
    <citation type="submission" date="2013-06" db="EMBL/GenBank/DDBJ databases">
        <authorList>
            <person name="Weinstock G."/>
            <person name="Sodergren E."/>
            <person name="Clifton S."/>
            <person name="Fulton L."/>
            <person name="Fulton B."/>
            <person name="Courtney L."/>
            <person name="Fronick C."/>
            <person name="Harrison M."/>
            <person name="Strong C."/>
            <person name="Farmer C."/>
            <person name="Delahaunty K."/>
            <person name="Markovic C."/>
            <person name="Hall O."/>
            <person name="Minx P."/>
            <person name="Tomlinson C."/>
            <person name="Mitreva M."/>
            <person name="Nelson J."/>
            <person name="Hou S."/>
            <person name="Wollam A."/>
            <person name="Pepin K.H."/>
            <person name="Johnson M."/>
            <person name="Bhonagiri V."/>
            <person name="Nash W.E."/>
            <person name="Warren W."/>
            <person name="Chinwalla A."/>
            <person name="Mardis E.R."/>
            <person name="Wilson R.K."/>
        </authorList>
    </citation>
    <scope>NUCLEOTIDE SEQUENCE [LARGE SCALE GENOMIC DNA]</scope>
    <source>
        <strain evidence="2 3">ATCC 51271</strain>
    </source>
</reference>
<dbReference type="HOGENOM" id="CLU_1632375_0_0_9"/>
<feature type="transmembrane region" description="Helical" evidence="1">
    <location>
        <begin position="20"/>
        <end position="43"/>
    </location>
</feature>
<dbReference type="STRING" id="592026.GCWU0000282_000976"/>